<dbReference type="PANTHER" id="PTHR33751:SF9">
    <property type="entry name" value="CYTOCHROME C4"/>
    <property type="match status" value="1"/>
</dbReference>
<evidence type="ECO:0000256" key="4">
    <source>
        <dbReference type="ARBA" id="ARBA00022723"/>
    </source>
</evidence>
<sequence length="251" mass="25885">MNKLLTTLLALLVASATGFAHAQSAPASASAASSAPATAAAAANQQGGKAAASTPASLQAKIAMCLGCHNIIGYQASFPEVHKVPKIAGQSAGYIEAALNAYKGGDRKHPTMRSIADALSDQDIKDIAAYYSKLGQEGGSAAPAKPNNEPSPQVAKLLKDAACVSCHGANFSTPVAPNYPKVAGQYKDYLFVALKAYKTENNAAVGRNNAIMGGIAKQFSNDQLKALADYIGGLEGDLKTVPESRFHGKEH</sequence>
<dbReference type="InterPro" id="IPR050597">
    <property type="entry name" value="Cytochrome_c_Oxidase_Subunit"/>
</dbReference>
<dbReference type="OrthoDB" id="9796421at2"/>
<comment type="caution">
    <text evidence="12">The sequence shown here is derived from an EMBL/GenBank/DDBJ whole genome shotgun (WGS) entry which is preliminary data.</text>
</comment>
<proteinExistence type="predicted"/>
<keyword evidence="2" id="KW-0813">Transport</keyword>
<evidence type="ECO:0000256" key="8">
    <source>
        <dbReference type="PIRSR" id="PIRSR000005-1"/>
    </source>
</evidence>
<dbReference type="Gene3D" id="1.10.760.10">
    <property type="entry name" value="Cytochrome c-like domain"/>
    <property type="match status" value="2"/>
</dbReference>
<evidence type="ECO:0000256" key="5">
    <source>
        <dbReference type="ARBA" id="ARBA00022764"/>
    </source>
</evidence>
<dbReference type="GO" id="GO:0009055">
    <property type="term" value="F:electron transfer activity"/>
    <property type="evidence" value="ECO:0007669"/>
    <property type="project" value="InterPro"/>
</dbReference>
<feature type="signal peptide" evidence="10">
    <location>
        <begin position="1"/>
        <end position="22"/>
    </location>
</feature>
<gene>
    <name evidence="12" type="ORF">EZ216_08375</name>
</gene>
<dbReference type="GO" id="GO:0042597">
    <property type="term" value="C:periplasmic space"/>
    <property type="evidence" value="ECO:0007669"/>
    <property type="project" value="UniProtKB-SubCell"/>
</dbReference>
<feature type="binding site" description="axial binding residue" evidence="9">
    <location>
        <position position="212"/>
    </location>
    <ligand>
        <name>heme c</name>
        <dbReference type="ChEBI" id="CHEBI:61717"/>
        <label>2</label>
    </ligand>
    <ligandPart>
        <name>Fe</name>
        <dbReference type="ChEBI" id="CHEBI:18248"/>
    </ligandPart>
</feature>
<keyword evidence="10" id="KW-0732">Signal</keyword>
<comment type="PTM">
    <text evidence="8">Binds 2 heme c groups covalently per subunit.</text>
</comment>
<dbReference type="Proteomes" id="UP000297839">
    <property type="component" value="Unassembled WGS sequence"/>
</dbReference>
<feature type="binding site" description="axial binding residue" evidence="9">
    <location>
        <position position="112"/>
    </location>
    <ligand>
        <name>heme c</name>
        <dbReference type="ChEBI" id="CHEBI:61717"/>
        <label>1</label>
    </ligand>
    <ligandPart>
        <name>Fe</name>
        <dbReference type="ChEBI" id="CHEBI:18248"/>
    </ligandPart>
</feature>
<evidence type="ECO:0000256" key="1">
    <source>
        <dbReference type="ARBA" id="ARBA00004418"/>
    </source>
</evidence>
<dbReference type="InterPro" id="IPR036909">
    <property type="entry name" value="Cyt_c-like_dom_sf"/>
</dbReference>
<keyword evidence="3 8" id="KW-0349">Heme</keyword>
<evidence type="ECO:0000256" key="2">
    <source>
        <dbReference type="ARBA" id="ARBA00022448"/>
    </source>
</evidence>
<dbReference type="InterPro" id="IPR009056">
    <property type="entry name" value="Cyt_c-like_dom"/>
</dbReference>
<dbReference type="GO" id="GO:0020037">
    <property type="term" value="F:heme binding"/>
    <property type="evidence" value="ECO:0007669"/>
    <property type="project" value="InterPro"/>
</dbReference>
<feature type="binding site" description="covalent" evidence="8">
    <location>
        <position position="163"/>
    </location>
    <ligand>
        <name>heme c</name>
        <dbReference type="ChEBI" id="CHEBI:61717"/>
        <label>2</label>
    </ligand>
</feature>
<feature type="binding site" description="covalent" evidence="8">
    <location>
        <position position="68"/>
    </location>
    <ligand>
        <name>heme c</name>
        <dbReference type="ChEBI" id="CHEBI:61717"/>
        <label>1</label>
    </ligand>
</feature>
<organism evidence="12 13">
    <name type="scientific">Ramlibacter humi</name>
    <dbReference type="NCBI Taxonomy" id="2530451"/>
    <lineage>
        <taxon>Bacteria</taxon>
        <taxon>Pseudomonadati</taxon>
        <taxon>Pseudomonadota</taxon>
        <taxon>Betaproteobacteria</taxon>
        <taxon>Burkholderiales</taxon>
        <taxon>Comamonadaceae</taxon>
        <taxon>Ramlibacter</taxon>
    </lineage>
</organism>
<feature type="binding site" description="covalent" evidence="8">
    <location>
        <position position="166"/>
    </location>
    <ligand>
        <name>heme c</name>
        <dbReference type="ChEBI" id="CHEBI:61717"/>
        <label>2</label>
    </ligand>
</feature>
<feature type="binding site" description="covalent" evidence="8">
    <location>
        <position position="65"/>
    </location>
    <ligand>
        <name>heme c</name>
        <dbReference type="ChEBI" id="CHEBI:61717"/>
        <label>1</label>
    </ligand>
</feature>
<dbReference type="PROSITE" id="PS51007">
    <property type="entry name" value="CYTC"/>
    <property type="match status" value="1"/>
</dbReference>
<comment type="subcellular location">
    <subcellularLocation>
        <location evidence="1">Periplasm</location>
    </subcellularLocation>
</comment>
<evidence type="ECO:0000256" key="9">
    <source>
        <dbReference type="PIRSR" id="PIRSR000005-2"/>
    </source>
</evidence>
<evidence type="ECO:0000313" key="13">
    <source>
        <dbReference type="Proteomes" id="UP000297839"/>
    </source>
</evidence>
<evidence type="ECO:0000256" key="3">
    <source>
        <dbReference type="ARBA" id="ARBA00022617"/>
    </source>
</evidence>
<feature type="binding site" description="axial binding residue" evidence="9">
    <location>
        <position position="167"/>
    </location>
    <ligand>
        <name>heme c</name>
        <dbReference type="ChEBI" id="CHEBI:61717"/>
        <label>2</label>
    </ligand>
    <ligandPart>
        <name>Fe</name>
        <dbReference type="ChEBI" id="CHEBI:18248"/>
    </ligandPart>
</feature>
<dbReference type="SUPFAM" id="SSF46626">
    <property type="entry name" value="Cytochrome c"/>
    <property type="match status" value="2"/>
</dbReference>
<keyword evidence="7 9" id="KW-0408">Iron</keyword>
<dbReference type="RefSeq" id="WP_135249293.1">
    <property type="nucleotide sequence ID" value="NZ_SMLK01000002.1"/>
</dbReference>
<dbReference type="GO" id="GO:0005506">
    <property type="term" value="F:iron ion binding"/>
    <property type="evidence" value="ECO:0007669"/>
    <property type="project" value="InterPro"/>
</dbReference>
<feature type="binding site" description="axial binding residue" evidence="9">
    <location>
        <position position="69"/>
    </location>
    <ligand>
        <name>heme c</name>
        <dbReference type="ChEBI" id="CHEBI:61717"/>
        <label>1</label>
    </ligand>
    <ligandPart>
        <name>Fe</name>
        <dbReference type="ChEBI" id="CHEBI:18248"/>
    </ligandPart>
</feature>
<feature type="chain" id="PRO_5021488338" evidence="10">
    <location>
        <begin position="23"/>
        <end position="251"/>
    </location>
</feature>
<dbReference type="EMBL" id="SMLK01000002">
    <property type="protein sequence ID" value="TFZ03668.1"/>
    <property type="molecule type" value="Genomic_DNA"/>
</dbReference>
<keyword evidence="13" id="KW-1185">Reference proteome</keyword>
<reference evidence="12 13" key="1">
    <citation type="submission" date="2019-03" db="EMBL/GenBank/DDBJ databases">
        <title>Ramlibacter sp. 18x22-1, whole genome shotgun sequence.</title>
        <authorList>
            <person name="Zhang X."/>
            <person name="Feng G."/>
            <person name="Zhu H."/>
        </authorList>
    </citation>
    <scope>NUCLEOTIDE SEQUENCE [LARGE SCALE GENOMIC DNA]</scope>
    <source>
        <strain evidence="12 13">18x22-1</strain>
    </source>
</reference>
<accession>A0A4Z0BZD8</accession>
<dbReference type="PANTHER" id="PTHR33751">
    <property type="entry name" value="CBB3-TYPE CYTOCHROME C OXIDASE SUBUNIT FIXP"/>
    <property type="match status" value="1"/>
</dbReference>
<evidence type="ECO:0000256" key="6">
    <source>
        <dbReference type="ARBA" id="ARBA00022982"/>
    </source>
</evidence>
<dbReference type="PIRSF" id="PIRSF000005">
    <property type="entry name" value="Cytochrome_c4"/>
    <property type="match status" value="1"/>
</dbReference>
<name>A0A4Z0BZD8_9BURK</name>
<feature type="domain" description="Cytochrome c" evidence="11">
    <location>
        <begin position="122"/>
        <end position="235"/>
    </location>
</feature>
<evidence type="ECO:0000259" key="11">
    <source>
        <dbReference type="PROSITE" id="PS51007"/>
    </source>
</evidence>
<evidence type="ECO:0000313" key="12">
    <source>
        <dbReference type="EMBL" id="TFZ03668.1"/>
    </source>
</evidence>
<evidence type="ECO:0000256" key="10">
    <source>
        <dbReference type="SAM" id="SignalP"/>
    </source>
</evidence>
<dbReference type="InterPro" id="IPR024167">
    <property type="entry name" value="Cytochrome_c4-like"/>
</dbReference>
<keyword evidence="4 9" id="KW-0479">Metal-binding</keyword>
<dbReference type="AlphaFoldDB" id="A0A4Z0BZD8"/>
<keyword evidence="5" id="KW-0574">Periplasm</keyword>
<evidence type="ECO:0000256" key="7">
    <source>
        <dbReference type="ARBA" id="ARBA00023004"/>
    </source>
</evidence>
<keyword evidence="6" id="KW-0249">Electron transport</keyword>
<dbReference type="Pfam" id="PF00034">
    <property type="entry name" value="Cytochrom_C"/>
    <property type="match status" value="2"/>
</dbReference>
<protein>
    <submittedName>
        <fullName evidence="12">Cytochrome c4</fullName>
    </submittedName>
</protein>